<evidence type="ECO:0000313" key="2">
    <source>
        <dbReference type="Proteomes" id="UP001152178"/>
    </source>
</evidence>
<organism evidence="1 2">
    <name type="scientific">Mesorhizobium qingshengii</name>
    <dbReference type="NCBI Taxonomy" id="1165689"/>
    <lineage>
        <taxon>Bacteria</taxon>
        <taxon>Pseudomonadati</taxon>
        <taxon>Pseudomonadota</taxon>
        <taxon>Alphaproteobacteria</taxon>
        <taxon>Hyphomicrobiales</taxon>
        <taxon>Phyllobacteriaceae</taxon>
        <taxon>Mesorhizobium</taxon>
    </lineage>
</organism>
<evidence type="ECO:0000313" key="1">
    <source>
        <dbReference type="EMBL" id="MCZ8548199.1"/>
    </source>
</evidence>
<sequence>MLKRRSLSFWLAKFAFRDQPENMKARLSPKHVIALLLAVLVTAGFSLSAGQASAMSAKMAMTPSIGMTMLSDTNMTMPGMRAAGSCAACQKGPGDNGNPMHCPPVCVAPVLAMLPQAFELNLTKLTAQLFAWQYPLLSGRNSVPDPSPPKSSVLA</sequence>
<keyword evidence="2" id="KW-1185">Reference proteome</keyword>
<dbReference type="EMBL" id="JAPFQA010000022">
    <property type="protein sequence ID" value="MCZ8548199.1"/>
    <property type="molecule type" value="Genomic_DNA"/>
</dbReference>
<name>A0ABT4R3I7_9HYPH</name>
<gene>
    <name evidence="1" type="ORF">OOJ09_28840</name>
</gene>
<reference evidence="1" key="1">
    <citation type="submission" date="2022-11" db="EMBL/GenBank/DDBJ databases">
        <authorList>
            <person name="Coimbra C."/>
        </authorList>
    </citation>
    <scope>NUCLEOTIDE SEQUENCE</scope>
    <source>
        <strain evidence="1">Jales19</strain>
    </source>
</reference>
<proteinExistence type="predicted"/>
<dbReference type="RefSeq" id="WP_269908454.1">
    <property type="nucleotide sequence ID" value="NZ_JAPFQA010000022.1"/>
</dbReference>
<accession>A0ABT4R3I7</accession>
<protein>
    <submittedName>
        <fullName evidence="1">Uncharacterized protein</fullName>
    </submittedName>
</protein>
<dbReference type="Proteomes" id="UP001152178">
    <property type="component" value="Unassembled WGS sequence"/>
</dbReference>
<comment type="caution">
    <text evidence="1">The sequence shown here is derived from an EMBL/GenBank/DDBJ whole genome shotgun (WGS) entry which is preliminary data.</text>
</comment>